<evidence type="ECO:0000313" key="7">
    <source>
        <dbReference type="Proteomes" id="UP000244893"/>
    </source>
</evidence>
<dbReference type="AlphaFoldDB" id="A0A2V1HNN8"/>
<evidence type="ECO:0000256" key="2">
    <source>
        <dbReference type="ARBA" id="ARBA00022723"/>
    </source>
</evidence>
<comment type="caution">
    <text evidence="6">The sequence shown here is derived from an EMBL/GenBank/DDBJ whole genome shotgun (WGS) entry which is preliminary data.</text>
</comment>
<proteinExistence type="predicted"/>
<reference evidence="6 7" key="1">
    <citation type="submission" date="2018-05" db="EMBL/GenBank/DDBJ databases">
        <title>Amnibacterium sp. M8JJ-5, whole genome shotgun sequence.</title>
        <authorList>
            <person name="Tuo L."/>
        </authorList>
    </citation>
    <scope>NUCLEOTIDE SEQUENCE [LARGE SCALE GENOMIC DNA]</scope>
    <source>
        <strain evidence="6 7">M8JJ-5</strain>
    </source>
</reference>
<evidence type="ECO:0000313" key="6">
    <source>
        <dbReference type="EMBL" id="PVZ93192.1"/>
    </source>
</evidence>
<dbReference type="GO" id="GO:0046872">
    <property type="term" value="F:metal ion binding"/>
    <property type="evidence" value="ECO:0007669"/>
    <property type="project" value="UniProtKB-KW"/>
</dbReference>
<keyword evidence="3" id="KW-0378">Hydrolase</keyword>
<dbReference type="EMBL" id="QEOP01000006">
    <property type="protein sequence ID" value="PVZ93192.1"/>
    <property type="molecule type" value="Genomic_DNA"/>
</dbReference>
<dbReference type="GO" id="GO:0004518">
    <property type="term" value="F:nuclease activity"/>
    <property type="evidence" value="ECO:0007669"/>
    <property type="project" value="UniProtKB-KW"/>
</dbReference>
<dbReference type="Pfam" id="PF13470">
    <property type="entry name" value="PIN_3"/>
    <property type="match status" value="1"/>
</dbReference>
<keyword evidence="2" id="KW-0479">Metal-binding</keyword>
<dbReference type="InterPro" id="IPR029060">
    <property type="entry name" value="PIN-like_dom_sf"/>
</dbReference>
<evidence type="ECO:0000256" key="1">
    <source>
        <dbReference type="ARBA" id="ARBA00022722"/>
    </source>
</evidence>
<sequence>MIIQRVFVDANVLYSRTLRDWLFMLRNEIEGMFQLHTSRDVIVEVLYQLRRNHQDMDGGVIVNLHDKITAAVDEILDDFDASISYTGEDPNDRHVHAAAVACAAQILLTEDAGLTSDDETTYEVWNCDDFFVLIDDSAGWFVERVVRDQHRYWSARPGRPKSIVKALEDARCPQFAKRVAKHLRTLSGPPPR</sequence>
<keyword evidence="4" id="KW-0460">Magnesium</keyword>
<feature type="domain" description="PIN" evidence="5">
    <location>
        <begin position="5"/>
        <end position="111"/>
    </location>
</feature>
<evidence type="ECO:0000259" key="5">
    <source>
        <dbReference type="Pfam" id="PF13470"/>
    </source>
</evidence>
<evidence type="ECO:0000256" key="3">
    <source>
        <dbReference type="ARBA" id="ARBA00022801"/>
    </source>
</evidence>
<accession>A0A2V1HNN8</accession>
<keyword evidence="7" id="KW-1185">Reference proteome</keyword>
<keyword evidence="1" id="KW-0540">Nuclease</keyword>
<dbReference type="OrthoDB" id="211933at2"/>
<evidence type="ECO:0000256" key="4">
    <source>
        <dbReference type="ARBA" id="ARBA00022842"/>
    </source>
</evidence>
<dbReference type="InterPro" id="IPR002716">
    <property type="entry name" value="PIN_dom"/>
</dbReference>
<protein>
    <submittedName>
        <fullName evidence="6">PIN domain-containing protein</fullName>
    </submittedName>
</protein>
<dbReference type="RefSeq" id="WP_116757958.1">
    <property type="nucleotide sequence ID" value="NZ_JBHUEX010000003.1"/>
</dbReference>
<name>A0A2V1HNN8_9MICO</name>
<dbReference type="Proteomes" id="UP000244893">
    <property type="component" value="Unassembled WGS sequence"/>
</dbReference>
<dbReference type="GO" id="GO:0016787">
    <property type="term" value="F:hydrolase activity"/>
    <property type="evidence" value="ECO:0007669"/>
    <property type="project" value="UniProtKB-KW"/>
</dbReference>
<dbReference type="SUPFAM" id="SSF88723">
    <property type="entry name" value="PIN domain-like"/>
    <property type="match status" value="1"/>
</dbReference>
<organism evidence="6 7">
    <name type="scientific">Amnibacterium flavum</name>
    <dbReference type="NCBI Taxonomy" id="2173173"/>
    <lineage>
        <taxon>Bacteria</taxon>
        <taxon>Bacillati</taxon>
        <taxon>Actinomycetota</taxon>
        <taxon>Actinomycetes</taxon>
        <taxon>Micrococcales</taxon>
        <taxon>Microbacteriaceae</taxon>
        <taxon>Amnibacterium</taxon>
    </lineage>
</organism>
<gene>
    <name evidence="6" type="ORF">DDQ50_16855</name>
</gene>